<dbReference type="PANTHER" id="PTHR10000:SF25">
    <property type="entry name" value="PHOSPHATASE YKRA-RELATED"/>
    <property type="match status" value="1"/>
</dbReference>
<dbReference type="Pfam" id="PF08282">
    <property type="entry name" value="Hydrolase_3"/>
    <property type="match status" value="1"/>
</dbReference>
<dbReference type="GO" id="GO:0000287">
    <property type="term" value="F:magnesium ion binding"/>
    <property type="evidence" value="ECO:0007669"/>
    <property type="project" value="TreeGrafter"/>
</dbReference>
<protein>
    <submittedName>
        <fullName evidence="1">Cof-type HAD-IIB family hydrolase</fullName>
    </submittedName>
</protein>
<dbReference type="AlphaFoldDB" id="A0AAP7A2I3"/>
<organism evidence="1 2">
    <name type="scientific">Paenibacillus alvei</name>
    <name type="common">Bacillus alvei</name>
    <dbReference type="NCBI Taxonomy" id="44250"/>
    <lineage>
        <taxon>Bacteria</taxon>
        <taxon>Bacillati</taxon>
        <taxon>Bacillota</taxon>
        <taxon>Bacilli</taxon>
        <taxon>Bacillales</taxon>
        <taxon>Paenibacillaceae</taxon>
        <taxon>Paenibacillus</taxon>
    </lineage>
</organism>
<sequence>MTRSIVFFDIDGTLLNEKKQINPSTKQAIAQLQQSGVYTAIATGRCPASFQWVCEELNIRSFVSMNGQYAVFEGKVVHDNPLPAAEVERLTDMATKRNHPLVYLQADAMQSSMGQDSISDALKQFQIGRLPLRQASDQDKSVYQILLFCNEQEGKEYAVHFPDYQQHRWHPNAVDFLHGNISKAVGLQKMLEYGGFSREQCCAFGDGTNDIEMLQFAGIGVAMGNASPDVKSHANVVTTSHNEDGIRNGLQAIGLL</sequence>
<dbReference type="NCBIfam" id="TIGR00099">
    <property type="entry name" value="Cof-subfamily"/>
    <property type="match status" value="1"/>
</dbReference>
<dbReference type="PANTHER" id="PTHR10000">
    <property type="entry name" value="PHOSPHOSERINE PHOSPHATASE"/>
    <property type="match status" value="1"/>
</dbReference>
<dbReference type="SFLD" id="SFLDG01144">
    <property type="entry name" value="C2.B.4:_PGP_Like"/>
    <property type="match status" value="1"/>
</dbReference>
<proteinExistence type="predicted"/>
<gene>
    <name evidence="1" type="ORF">HMI46_18870</name>
</gene>
<reference evidence="1 2" key="1">
    <citation type="submission" date="2020-05" db="EMBL/GenBank/DDBJ databases">
        <title>Whole genome sequencing and identification of novel metabolites from Paenibacillus alvei strain JR949.</title>
        <authorList>
            <person name="Rajendhran J."/>
            <person name="Sree Pranav P."/>
            <person name="Mahalakshmi B."/>
            <person name="Karthikeyan R."/>
        </authorList>
    </citation>
    <scope>NUCLEOTIDE SEQUENCE [LARGE SCALE GENOMIC DNA]</scope>
    <source>
        <strain evidence="1 2">JR949</strain>
    </source>
</reference>
<dbReference type="Proteomes" id="UP000552038">
    <property type="component" value="Unassembled WGS sequence"/>
</dbReference>
<dbReference type="EMBL" id="JABFOR010000027">
    <property type="protein sequence ID" value="NOJ72612.1"/>
    <property type="molecule type" value="Genomic_DNA"/>
</dbReference>
<dbReference type="RefSeq" id="WP_171418138.1">
    <property type="nucleotide sequence ID" value="NZ_JABFOR010000027.1"/>
</dbReference>
<keyword evidence="1" id="KW-0378">Hydrolase</keyword>
<dbReference type="Gene3D" id="3.40.50.1000">
    <property type="entry name" value="HAD superfamily/HAD-like"/>
    <property type="match status" value="1"/>
</dbReference>
<dbReference type="InterPro" id="IPR036412">
    <property type="entry name" value="HAD-like_sf"/>
</dbReference>
<dbReference type="SFLD" id="SFLDS00003">
    <property type="entry name" value="Haloacid_Dehalogenase"/>
    <property type="match status" value="1"/>
</dbReference>
<accession>A0AAP7A2I3</accession>
<dbReference type="InterPro" id="IPR000150">
    <property type="entry name" value="Cof"/>
</dbReference>
<evidence type="ECO:0000313" key="2">
    <source>
        <dbReference type="Proteomes" id="UP000552038"/>
    </source>
</evidence>
<dbReference type="GO" id="GO:0016791">
    <property type="term" value="F:phosphatase activity"/>
    <property type="evidence" value="ECO:0007669"/>
    <property type="project" value="TreeGrafter"/>
</dbReference>
<dbReference type="NCBIfam" id="TIGR01484">
    <property type="entry name" value="HAD-SF-IIB"/>
    <property type="match status" value="1"/>
</dbReference>
<dbReference type="PROSITE" id="PS01229">
    <property type="entry name" value="COF_2"/>
    <property type="match status" value="1"/>
</dbReference>
<dbReference type="Gene3D" id="3.30.1240.10">
    <property type="match status" value="1"/>
</dbReference>
<dbReference type="CDD" id="cd07517">
    <property type="entry name" value="HAD_HPP"/>
    <property type="match status" value="1"/>
</dbReference>
<name>A0AAP7A2I3_PAEAL</name>
<evidence type="ECO:0000313" key="1">
    <source>
        <dbReference type="EMBL" id="NOJ72612.1"/>
    </source>
</evidence>
<dbReference type="GO" id="GO:0005829">
    <property type="term" value="C:cytosol"/>
    <property type="evidence" value="ECO:0007669"/>
    <property type="project" value="TreeGrafter"/>
</dbReference>
<comment type="caution">
    <text evidence="1">The sequence shown here is derived from an EMBL/GenBank/DDBJ whole genome shotgun (WGS) entry which is preliminary data.</text>
</comment>
<dbReference type="SUPFAM" id="SSF56784">
    <property type="entry name" value="HAD-like"/>
    <property type="match status" value="1"/>
</dbReference>
<dbReference type="SFLD" id="SFLDG01140">
    <property type="entry name" value="C2.B:_Phosphomannomutase_and_P"/>
    <property type="match status" value="1"/>
</dbReference>
<dbReference type="InterPro" id="IPR006379">
    <property type="entry name" value="HAD-SF_hydro_IIB"/>
</dbReference>
<dbReference type="PROSITE" id="PS01228">
    <property type="entry name" value="COF_1"/>
    <property type="match status" value="1"/>
</dbReference>
<dbReference type="InterPro" id="IPR023214">
    <property type="entry name" value="HAD_sf"/>
</dbReference>